<dbReference type="PROSITE" id="PS51705">
    <property type="entry name" value="G_HFLX"/>
    <property type="match status" value="1"/>
</dbReference>
<dbReference type="CDD" id="cd01878">
    <property type="entry name" value="HflX"/>
    <property type="match status" value="1"/>
</dbReference>
<dbReference type="Proteomes" id="UP000094652">
    <property type="component" value="Chromosome"/>
</dbReference>
<evidence type="ECO:0000259" key="7">
    <source>
        <dbReference type="PROSITE" id="PS51705"/>
    </source>
</evidence>
<dbReference type="GO" id="GO:0005525">
    <property type="term" value="F:GTP binding"/>
    <property type="evidence" value="ECO:0007669"/>
    <property type="project" value="UniProtKB-UniRule"/>
</dbReference>
<keyword evidence="5 6" id="KW-0342">GTP-binding</keyword>
<evidence type="ECO:0000256" key="1">
    <source>
        <dbReference type="ARBA" id="ARBA00022490"/>
    </source>
</evidence>
<dbReference type="FunFam" id="3.40.50.11060:FF:000001">
    <property type="entry name" value="GTPase HflX"/>
    <property type="match status" value="1"/>
</dbReference>
<gene>
    <name evidence="6 8" type="primary">hflX</name>
    <name evidence="8" type="ORF">BGI42_04640</name>
</gene>
<dbReference type="HAMAP" id="MF_00900">
    <property type="entry name" value="GTPase_HflX"/>
    <property type="match status" value="1"/>
</dbReference>
<evidence type="ECO:0000313" key="9">
    <source>
        <dbReference type="Proteomes" id="UP000094652"/>
    </source>
</evidence>
<evidence type="ECO:0000256" key="2">
    <source>
        <dbReference type="ARBA" id="ARBA00022723"/>
    </source>
</evidence>
<dbReference type="STRING" id="394958.BGI42_04640"/>
<dbReference type="AlphaFoldDB" id="A0A1D7XIX9"/>
<keyword evidence="2" id="KW-0479">Metal-binding</keyword>
<accession>A0A1D7XIX9</accession>
<dbReference type="InterPro" id="IPR032305">
    <property type="entry name" value="GTP-bd_M"/>
</dbReference>
<dbReference type="Pfam" id="PF01926">
    <property type="entry name" value="MMR_HSR1"/>
    <property type="match status" value="1"/>
</dbReference>
<dbReference type="EMBL" id="CP017253">
    <property type="protein sequence ID" value="AOR23049.1"/>
    <property type="molecule type" value="Genomic_DNA"/>
</dbReference>
<dbReference type="GO" id="GO:0005737">
    <property type="term" value="C:cytoplasm"/>
    <property type="evidence" value="ECO:0007669"/>
    <property type="project" value="UniProtKB-SubCell"/>
</dbReference>
<dbReference type="InterPro" id="IPR027417">
    <property type="entry name" value="P-loop_NTPase"/>
</dbReference>
<dbReference type="InterPro" id="IPR016496">
    <property type="entry name" value="GTPase_HflX"/>
</dbReference>
<dbReference type="Pfam" id="PF16360">
    <property type="entry name" value="GTP-bdg_M"/>
    <property type="match status" value="1"/>
</dbReference>
<evidence type="ECO:0000313" key="8">
    <source>
        <dbReference type="EMBL" id="AOR23049.1"/>
    </source>
</evidence>
<dbReference type="OrthoDB" id="9812272at2"/>
<comment type="subunit">
    <text evidence="6">Monomer. Associates with the 50S ribosomal subunit.</text>
</comment>
<dbReference type="KEGG" id="ctae:BGI42_04640"/>
<dbReference type="GO" id="GO:0003924">
    <property type="term" value="F:GTPase activity"/>
    <property type="evidence" value="ECO:0007669"/>
    <property type="project" value="UniProtKB-UniRule"/>
</dbReference>
<dbReference type="Gene3D" id="3.40.50.11060">
    <property type="entry name" value="GTPase HflX, N-terminal domain"/>
    <property type="match status" value="1"/>
</dbReference>
<comment type="subcellular location">
    <subcellularLocation>
        <location evidence="6">Cytoplasm</location>
    </subcellularLocation>
    <text evidence="6">May associate with membranes.</text>
</comment>
<dbReference type="InterPro" id="IPR030394">
    <property type="entry name" value="G_HFLX_dom"/>
</dbReference>
<dbReference type="Gene3D" id="3.40.50.300">
    <property type="entry name" value="P-loop containing nucleotide triphosphate hydrolases"/>
    <property type="match status" value="1"/>
</dbReference>
<organism evidence="8 9">
    <name type="scientific">Clostridium taeniosporum</name>
    <dbReference type="NCBI Taxonomy" id="394958"/>
    <lineage>
        <taxon>Bacteria</taxon>
        <taxon>Bacillati</taxon>
        <taxon>Bacillota</taxon>
        <taxon>Clostridia</taxon>
        <taxon>Eubacteriales</taxon>
        <taxon>Clostridiaceae</taxon>
        <taxon>Clostridium</taxon>
    </lineage>
</organism>
<name>A0A1D7XIX9_9CLOT</name>
<feature type="domain" description="Hflx-type G" evidence="7">
    <location>
        <begin position="365"/>
        <end position="548"/>
    </location>
</feature>
<comment type="similarity">
    <text evidence="6">Belongs to the TRAFAC class OBG-HflX-like GTPase superfamily. HflX GTPase family.</text>
</comment>
<evidence type="ECO:0000256" key="6">
    <source>
        <dbReference type="HAMAP-Rule" id="MF_00900"/>
    </source>
</evidence>
<dbReference type="GO" id="GO:0046872">
    <property type="term" value="F:metal ion binding"/>
    <property type="evidence" value="ECO:0007669"/>
    <property type="project" value="UniProtKB-KW"/>
</dbReference>
<evidence type="ECO:0000256" key="5">
    <source>
        <dbReference type="ARBA" id="ARBA00023134"/>
    </source>
</evidence>
<evidence type="ECO:0000256" key="3">
    <source>
        <dbReference type="ARBA" id="ARBA00022741"/>
    </source>
</evidence>
<keyword evidence="1 6" id="KW-0963">Cytoplasm</keyword>
<reference evidence="9" key="1">
    <citation type="submission" date="2016-09" db="EMBL/GenBank/DDBJ databases">
        <title>Genomics of Clostridium taeniosporum, an organism which forms endospores with ribbon-like appendages.</title>
        <authorList>
            <person name="Walker J.R."/>
        </authorList>
    </citation>
    <scope>NUCLEOTIDE SEQUENCE [LARGE SCALE GENOMIC DNA]</scope>
    <source>
        <strain evidence="9">1/k</strain>
    </source>
</reference>
<dbReference type="PANTHER" id="PTHR10229:SF0">
    <property type="entry name" value="GTP-BINDING PROTEIN 6-RELATED"/>
    <property type="match status" value="1"/>
</dbReference>
<comment type="function">
    <text evidence="6">GTPase that associates with the 50S ribosomal subunit and may have a role during protein synthesis or ribosome biogenesis.</text>
</comment>
<dbReference type="NCBIfam" id="TIGR03156">
    <property type="entry name" value="GTP_HflX"/>
    <property type="match status" value="1"/>
</dbReference>
<dbReference type="InterPro" id="IPR006073">
    <property type="entry name" value="GTP-bd"/>
</dbReference>
<dbReference type="PANTHER" id="PTHR10229">
    <property type="entry name" value="GTP-BINDING PROTEIN HFLX"/>
    <property type="match status" value="1"/>
</dbReference>
<dbReference type="Gene3D" id="6.10.250.2860">
    <property type="match status" value="1"/>
</dbReference>
<dbReference type="InterPro" id="IPR042108">
    <property type="entry name" value="GTPase_HflX_N_sf"/>
</dbReference>
<keyword evidence="4" id="KW-0460">Magnesium</keyword>
<dbReference type="GO" id="GO:0043022">
    <property type="term" value="F:ribosome binding"/>
    <property type="evidence" value="ECO:0007669"/>
    <property type="project" value="TreeGrafter"/>
</dbReference>
<dbReference type="RefSeq" id="WP_069679204.1">
    <property type="nucleotide sequence ID" value="NZ_CP017253.2"/>
</dbReference>
<dbReference type="InterPro" id="IPR025121">
    <property type="entry name" value="GTPase_HflX_N"/>
</dbReference>
<dbReference type="SUPFAM" id="SSF52540">
    <property type="entry name" value="P-loop containing nucleoside triphosphate hydrolases"/>
    <property type="match status" value="1"/>
</dbReference>
<keyword evidence="3 6" id="KW-0547">Nucleotide-binding</keyword>
<evidence type="ECO:0000256" key="4">
    <source>
        <dbReference type="ARBA" id="ARBA00022842"/>
    </source>
</evidence>
<proteinExistence type="inferred from homology"/>
<sequence>MIEGNIDGIRNSILNELERIHSIKTSKDEICNLEILNIIARVSASIEREVSVAINRKGNVTSVAIGDSTSVQVPLIDISEKRLSGVRVIHTHPNGYCNLSALDVTALLKLKLDAIVSVAITEDGDIKDFSLGLLRLYNNKLEYDENMNLSLDEIISINILDKINFIENLIKTNEIIEETGEKAILVGSDTKESLEELEELTKACNIPVLQTVFQSRNKIDPSFFIGRGKVLEIASIRQIERANVVIFDDELTGSQVRNLEAALGAKVIDRTTLILEIFATRAKSREAKIQVELAQLKYRLSRLQGLGTILSRTGGGIGTRGPGEKKLETDRRHIMETIYDLRRELKKVKKTREVQREKRNKESIPKVSLVGYTNAGKSTLRNVLCNLSARKDTVGKQKVFEADMLFATLDTTTRALTLKNKGVITLTDTVGFVRKLPHDLVEAFKSTLEEVIFSDILCHVVDVSSETAIEQYKAVNEVLTELDAIDKETILVLNKIDKASDEQINNFINFIEDNEINTEQLIIRISAKQEINLEDLLALIEEKLPYNYKKAEFLIPYDKSNIQSFLHRNGRVISEDYREDGTFMIVEVDDEVYNKTKEYILNILN</sequence>
<dbReference type="Pfam" id="PF13167">
    <property type="entry name" value="GTP-bdg_N"/>
    <property type="match status" value="1"/>
</dbReference>
<protein>
    <recommendedName>
        <fullName evidence="6">GTPase HflX</fullName>
    </recommendedName>
    <alternativeName>
        <fullName evidence="6">GTP-binding protein HflX</fullName>
    </alternativeName>
</protein>
<keyword evidence="9" id="KW-1185">Reference proteome</keyword>